<dbReference type="Proteomes" id="UP000619536">
    <property type="component" value="Unassembled WGS sequence"/>
</dbReference>
<dbReference type="SMART" id="SM00850">
    <property type="entry name" value="LytTR"/>
    <property type="match status" value="1"/>
</dbReference>
<dbReference type="InterPro" id="IPR046947">
    <property type="entry name" value="LytR-like"/>
</dbReference>
<name>A0A8J3ANU6_9BIFI</name>
<dbReference type="GO" id="GO:0003677">
    <property type="term" value="F:DNA binding"/>
    <property type="evidence" value="ECO:0007669"/>
    <property type="project" value="UniProtKB-KW"/>
</dbReference>
<evidence type="ECO:0000256" key="4">
    <source>
        <dbReference type="ARBA" id="ARBA00023163"/>
    </source>
</evidence>
<dbReference type="RefSeq" id="WP_188355090.1">
    <property type="nucleotide sequence ID" value="NZ_BMDH01000002.1"/>
</dbReference>
<keyword evidence="4" id="KW-0804">Transcription</keyword>
<evidence type="ECO:0000313" key="6">
    <source>
        <dbReference type="EMBL" id="GGI14081.1"/>
    </source>
</evidence>
<evidence type="ECO:0000256" key="1">
    <source>
        <dbReference type="ARBA" id="ARBA00022490"/>
    </source>
</evidence>
<protein>
    <submittedName>
        <fullName evidence="6">DNA-binding protein</fullName>
    </submittedName>
</protein>
<dbReference type="PANTHER" id="PTHR37299:SF2">
    <property type="entry name" value="HTH LYTTR-TYPE DOMAIN-CONTAINING PROTEIN"/>
    <property type="match status" value="1"/>
</dbReference>
<sequence>MKFALNIDPDCVEAVVNVRAAAIDERVRAIEAIALGAHSSTIAGYRDGQIKIVELRYAQRFFTNNKKVYVSMDDGIWQIRHRMFELEEILPLRNFVRISQSDIVNIRAIDRVETSFTTSLVVVLKDGTRCPISRRYLSAFKRAIGI</sequence>
<dbReference type="PANTHER" id="PTHR37299">
    <property type="entry name" value="TRANSCRIPTIONAL REGULATOR-RELATED"/>
    <property type="match status" value="1"/>
</dbReference>
<keyword evidence="3 6" id="KW-0238">DNA-binding</keyword>
<feature type="domain" description="HTH LytTR-type" evidence="5">
    <location>
        <begin position="42"/>
        <end position="146"/>
    </location>
</feature>
<evidence type="ECO:0000313" key="7">
    <source>
        <dbReference type="Proteomes" id="UP000619536"/>
    </source>
</evidence>
<dbReference type="GO" id="GO:0000156">
    <property type="term" value="F:phosphorelay response regulator activity"/>
    <property type="evidence" value="ECO:0007669"/>
    <property type="project" value="InterPro"/>
</dbReference>
<keyword evidence="1" id="KW-0963">Cytoplasm</keyword>
<dbReference type="Pfam" id="PF04397">
    <property type="entry name" value="LytTR"/>
    <property type="match status" value="1"/>
</dbReference>
<dbReference type="Gene3D" id="2.40.50.1020">
    <property type="entry name" value="LytTr DNA-binding domain"/>
    <property type="match status" value="1"/>
</dbReference>
<dbReference type="AlphaFoldDB" id="A0A8J3ANU6"/>
<accession>A0A8J3ANU6</accession>
<keyword evidence="2" id="KW-0805">Transcription regulation</keyword>
<evidence type="ECO:0000259" key="5">
    <source>
        <dbReference type="PROSITE" id="PS50930"/>
    </source>
</evidence>
<dbReference type="InterPro" id="IPR007492">
    <property type="entry name" value="LytTR_DNA-bd_dom"/>
</dbReference>
<comment type="caution">
    <text evidence="6">The sequence shown here is derived from an EMBL/GenBank/DDBJ whole genome shotgun (WGS) entry which is preliminary data.</text>
</comment>
<gene>
    <name evidence="6" type="ORF">GCM10007377_09150</name>
</gene>
<evidence type="ECO:0000256" key="3">
    <source>
        <dbReference type="ARBA" id="ARBA00023125"/>
    </source>
</evidence>
<proteinExistence type="predicted"/>
<dbReference type="EMBL" id="BMDH01000002">
    <property type="protein sequence ID" value="GGI14081.1"/>
    <property type="molecule type" value="Genomic_DNA"/>
</dbReference>
<organism evidence="6 7">
    <name type="scientific">Galliscardovia ingluviei</name>
    <dbReference type="NCBI Taxonomy" id="1769422"/>
    <lineage>
        <taxon>Bacteria</taxon>
        <taxon>Bacillati</taxon>
        <taxon>Actinomycetota</taxon>
        <taxon>Actinomycetes</taxon>
        <taxon>Bifidobacteriales</taxon>
        <taxon>Bifidobacteriaceae</taxon>
        <taxon>Galliscardovia</taxon>
    </lineage>
</organism>
<reference evidence="6" key="1">
    <citation type="journal article" date="2014" name="Int. J. Syst. Evol. Microbiol.">
        <title>Complete genome sequence of Corynebacterium casei LMG S-19264T (=DSM 44701T), isolated from a smear-ripened cheese.</title>
        <authorList>
            <consortium name="US DOE Joint Genome Institute (JGI-PGF)"/>
            <person name="Walter F."/>
            <person name="Albersmeier A."/>
            <person name="Kalinowski J."/>
            <person name="Ruckert C."/>
        </authorList>
    </citation>
    <scope>NUCLEOTIDE SEQUENCE</scope>
    <source>
        <strain evidence="6">CCM 8606</strain>
    </source>
</reference>
<keyword evidence="7" id="KW-1185">Reference proteome</keyword>
<reference evidence="6" key="2">
    <citation type="submission" date="2020-09" db="EMBL/GenBank/DDBJ databases">
        <authorList>
            <person name="Sun Q."/>
            <person name="Sedlacek I."/>
        </authorList>
    </citation>
    <scope>NUCLEOTIDE SEQUENCE</scope>
    <source>
        <strain evidence="6">CCM 8606</strain>
    </source>
</reference>
<evidence type="ECO:0000256" key="2">
    <source>
        <dbReference type="ARBA" id="ARBA00023015"/>
    </source>
</evidence>
<dbReference type="PROSITE" id="PS50930">
    <property type="entry name" value="HTH_LYTTR"/>
    <property type="match status" value="1"/>
</dbReference>